<protein>
    <submittedName>
        <fullName evidence="2">Uncharacterized protein</fullName>
    </submittedName>
</protein>
<sequence>MKNFKLLIQFFILLTILYFIITNFIDKDYHTAFTLLIALGIWIFSNNLLFDYKERFFTTHLIISIISIVYFSILLIILFTIAPSVYHIILSTLFLFFSIIWFFKIKNNKVSV</sequence>
<feature type="transmembrane region" description="Helical" evidence="1">
    <location>
        <begin position="85"/>
        <end position="103"/>
    </location>
</feature>
<reference evidence="2 3" key="1">
    <citation type="submission" date="2019-01" db="EMBL/GenBank/DDBJ databases">
        <title>Draft genome sequences of the type strains of six Macrococcus species.</title>
        <authorList>
            <person name="Mazhar S."/>
            <person name="Altermann E."/>
            <person name="Hill C."/>
            <person name="Mcauliffe O."/>
        </authorList>
    </citation>
    <scope>NUCLEOTIDE SEQUENCE [LARGE SCALE GENOMIC DNA]</scope>
    <source>
        <strain evidence="2 3">ATCC 51825</strain>
    </source>
</reference>
<dbReference type="Proteomes" id="UP000294843">
    <property type="component" value="Unassembled WGS sequence"/>
</dbReference>
<feature type="transmembrane region" description="Helical" evidence="1">
    <location>
        <begin position="31"/>
        <end position="49"/>
    </location>
</feature>
<proteinExistence type="predicted"/>
<comment type="caution">
    <text evidence="2">The sequence shown here is derived from an EMBL/GenBank/DDBJ whole genome shotgun (WGS) entry which is preliminary data.</text>
</comment>
<gene>
    <name evidence="2" type="ORF">ERX55_05575</name>
</gene>
<feature type="transmembrane region" description="Helical" evidence="1">
    <location>
        <begin position="61"/>
        <end position="79"/>
    </location>
</feature>
<keyword evidence="3" id="KW-1185">Reference proteome</keyword>
<name>A0A4R6C0R2_9STAP</name>
<feature type="transmembrane region" description="Helical" evidence="1">
    <location>
        <begin position="7"/>
        <end position="25"/>
    </location>
</feature>
<keyword evidence="1" id="KW-0812">Transmembrane</keyword>
<dbReference type="RefSeq" id="WP_133451587.1">
    <property type="nucleotide sequence ID" value="NZ_SCWF01000004.1"/>
</dbReference>
<evidence type="ECO:0000313" key="3">
    <source>
        <dbReference type="Proteomes" id="UP000294843"/>
    </source>
</evidence>
<dbReference type="EMBL" id="SCWF01000004">
    <property type="protein sequence ID" value="TDM14400.1"/>
    <property type="molecule type" value="Genomic_DNA"/>
</dbReference>
<evidence type="ECO:0000313" key="2">
    <source>
        <dbReference type="EMBL" id="TDM14400.1"/>
    </source>
</evidence>
<accession>A0A4R6C0R2</accession>
<dbReference type="AlphaFoldDB" id="A0A4R6C0R2"/>
<evidence type="ECO:0000256" key="1">
    <source>
        <dbReference type="SAM" id="Phobius"/>
    </source>
</evidence>
<organism evidence="2 3">
    <name type="scientific">Macrococcus bovicus</name>
    <dbReference type="NCBI Taxonomy" id="69968"/>
    <lineage>
        <taxon>Bacteria</taxon>
        <taxon>Bacillati</taxon>
        <taxon>Bacillota</taxon>
        <taxon>Bacilli</taxon>
        <taxon>Bacillales</taxon>
        <taxon>Staphylococcaceae</taxon>
        <taxon>Macrococcus</taxon>
    </lineage>
</organism>
<keyword evidence="1" id="KW-1133">Transmembrane helix</keyword>
<keyword evidence="1" id="KW-0472">Membrane</keyword>